<proteinExistence type="predicted"/>
<accession>A0AAV3YE89</accession>
<keyword evidence="2" id="KW-0812">Transmembrane</keyword>
<keyword evidence="1" id="KW-1015">Disulfide bond</keyword>
<evidence type="ECO:0000313" key="3">
    <source>
        <dbReference type="EMBL" id="GFN81181.1"/>
    </source>
</evidence>
<comment type="caution">
    <text evidence="3">The sequence shown here is derived from an EMBL/GenBank/DDBJ whole genome shotgun (WGS) entry which is preliminary data.</text>
</comment>
<evidence type="ECO:0000256" key="1">
    <source>
        <dbReference type="ARBA" id="ARBA00023157"/>
    </source>
</evidence>
<keyword evidence="2" id="KW-1133">Transmembrane helix</keyword>
<keyword evidence="2" id="KW-0472">Membrane</keyword>
<dbReference type="SUPFAM" id="SSF103473">
    <property type="entry name" value="MFS general substrate transporter"/>
    <property type="match status" value="1"/>
</dbReference>
<evidence type="ECO:0000313" key="4">
    <source>
        <dbReference type="Proteomes" id="UP000735302"/>
    </source>
</evidence>
<dbReference type="PANTHER" id="PTHR11388:SF100">
    <property type="entry name" value="SOLUTE CARRIER ORGANIC ANION TRANSPORTER FAMILY MEMBER 4A1"/>
    <property type="match status" value="1"/>
</dbReference>
<dbReference type="InterPro" id="IPR004156">
    <property type="entry name" value="OATP"/>
</dbReference>
<dbReference type="Proteomes" id="UP000735302">
    <property type="component" value="Unassembled WGS sequence"/>
</dbReference>
<dbReference type="GO" id="GO:0043252">
    <property type="term" value="P:sodium-independent organic anion transport"/>
    <property type="evidence" value="ECO:0007669"/>
    <property type="project" value="TreeGrafter"/>
</dbReference>
<feature type="transmembrane region" description="Helical" evidence="2">
    <location>
        <begin position="12"/>
        <end position="35"/>
    </location>
</feature>
<feature type="non-terminal residue" evidence="3">
    <location>
        <position position="94"/>
    </location>
</feature>
<gene>
    <name evidence="3" type="ORF">PoB_000768700</name>
</gene>
<keyword evidence="4" id="KW-1185">Reference proteome</keyword>
<sequence>MGLDINNPKWVGAWWIGFLLSGTFAVLLSFPLLAFPRSLPGHTKYAAERGKEVQAQTGQDETGKKPGLRDIWLSIRLLFTNWPFMFINIAAATE</sequence>
<dbReference type="GO" id="GO:0015347">
    <property type="term" value="F:sodium-independent organic anion transmembrane transporter activity"/>
    <property type="evidence" value="ECO:0007669"/>
    <property type="project" value="TreeGrafter"/>
</dbReference>
<dbReference type="PANTHER" id="PTHR11388">
    <property type="entry name" value="ORGANIC ANION TRANSPORTER"/>
    <property type="match status" value="1"/>
</dbReference>
<evidence type="ECO:0000256" key="2">
    <source>
        <dbReference type="SAM" id="Phobius"/>
    </source>
</evidence>
<dbReference type="AlphaFoldDB" id="A0AAV3YE89"/>
<dbReference type="GO" id="GO:0016323">
    <property type="term" value="C:basolateral plasma membrane"/>
    <property type="evidence" value="ECO:0007669"/>
    <property type="project" value="TreeGrafter"/>
</dbReference>
<reference evidence="3 4" key="1">
    <citation type="journal article" date="2021" name="Elife">
        <title>Chloroplast acquisition without the gene transfer in kleptoplastic sea slugs, Plakobranchus ocellatus.</title>
        <authorList>
            <person name="Maeda T."/>
            <person name="Takahashi S."/>
            <person name="Yoshida T."/>
            <person name="Shimamura S."/>
            <person name="Takaki Y."/>
            <person name="Nagai Y."/>
            <person name="Toyoda A."/>
            <person name="Suzuki Y."/>
            <person name="Arimoto A."/>
            <person name="Ishii H."/>
            <person name="Satoh N."/>
            <person name="Nishiyama T."/>
            <person name="Hasebe M."/>
            <person name="Maruyama T."/>
            <person name="Minagawa J."/>
            <person name="Obokata J."/>
            <person name="Shigenobu S."/>
        </authorList>
    </citation>
    <scope>NUCLEOTIDE SEQUENCE [LARGE SCALE GENOMIC DNA]</scope>
</reference>
<dbReference type="EMBL" id="BLXT01000900">
    <property type="protein sequence ID" value="GFN81181.1"/>
    <property type="molecule type" value="Genomic_DNA"/>
</dbReference>
<organism evidence="3 4">
    <name type="scientific">Plakobranchus ocellatus</name>
    <dbReference type="NCBI Taxonomy" id="259542"/>
    <lineage>
        <taxon>Eukaryota</taxon>
        <taxon>Metazoa</taxon>
        <taxon>Spiralia</taxon>
        <taxon>Lophotrochozoa</taxon>
        <taxon>Mollusca</taxon>
        <taxon>Gastropoda</taxon>
        <taxon>Heterobranchia</taxon>
        <taxon>Euthyneura</taxon>
        <taxon>Panpulmonata</taxon>
        <taxon>Sacoglossa</taxon>
        <taxon>Placobranchoidea</taxon>
        <taxon>Plakobranchidae</taxon>
        <taxon>Plakobranchus</taxon>
    </lineage>
</organism>
<dbReference type="Pfam" id="PF03137">
    <property type="entry name" value="OATP"/>
    <property type="match status" value="1"/>
</dbReference>
<protein>
    <submittedName>
        <fullName evidence="3">Solute carrier organic anion transporter family member</fullName>
    </submittedName>
</protein>
<dbReference type="InterPro" id="IPR036259">
    <property type="entry name" value="MFS_trans_sf"/>
</dbReference>
<name>A0AAV3YE89_9GAST</name>